<evidence type="ECO:0000313" key="15">
    <source>
        <dbReference type="EMBL" id="CAF3735190.1"/>
    </source>
</evidence>
<dbReference type="EMBL" id="CAJOBF010000054">
    <property type="protein sequence ID" value="CAF3735190.1"/>
    <property type="molecule type" value="Genomic_DNA"/>
</dbReference>
<keyword evidence="5 11" id="KW-1133">Transmembrane helix</keyword>
<keyword evidence="3 11" id="KW-0444">Lipid biosynthesis</keyword>
<dbReference type="SUPFAM" id="SSF57756">
    <property type="entry name" value="Retrovirus zinc finger-like domains"/>
    <property type="match status" value="1"/>
</dbReference>
<keyword evidence="10" id="KW-0694">RNA-binding</keyword>
<dbReference type="Gene3D" id="4.10.60.10">
    <property type="entry name" value="Zinc finger, CCHC-type"/>
    <property type="match status" value="1"/>
</dbReference>
<evidence type="ECO:0000256" key="11">
    <source>
        <dbReference type="RuleBase" id="RU363097"/>
    </source>
</evidence>
<evidence type="ECO:0000256" key="2">
    <source>
        <dbReference type="ARBA" id="ARBA00005928"/>
    </source>
</evidence>
<feature type="region of interest" description="Disordered" evidence="12">
    <location>
        <begin position="203"/>
        <end position="231"/>
    </location>
</feature>
<feature type="compositionally biased region" description="Basic and acidic residues" evidence="12">
    <location>
        <begin position="22"/>
        <end position="32"/>
    </location>
</feature>
<feature type="region of interest" description="Disordered" evidence="12">
    <location>
        <begin position="136"/>
        <end position="178"/>
    </location>
</feature>
<comment type="subcellular location">
    <subcellularLocation>
        <location evidence="1">Membrane</location>
        <topology evidence="1">Multi-pass membrane protein</topology>
    </subcellularLocation>
</comment>
<dbReference type="PROSITE" id="PS50158">
    <property type="entry name" value="ZF_CCHC"/>
    <property type="match status" value="1"/>
</dbReference>
<comment type="similarity">
    <text evidence="2 11">Belongs to the fatty acyl-CoA reductase family.</text>
</comment>
<proteinExistence type="inferred from homology"/>
<keyword evidence="7 11" id="KW-0472">Membrane</keyword>
<comment type="function">
    <text evidence="11">Catalyzes the reduction of fatty acyl-CoA to fatty alcohols.</text>
</comment>
<dbReference type="GO" id="GO:0102965">
    <property type="term" value="F:alcohol-forming long-chain fatty acyl-CoA reductase activity"/>
    <property type="evidence" value="ECO:0007669"/>
    <property type="project" value="UniProtKB-EC"/>
</dbReference>
<reference evidence="15" key="1">
    <citation type="submission" date="2021-02" db="EMBL/GenBank/DDBJ databases">
        <authorList>
            <person name="Nowell W R."/>
        </authorList>
    </citation>
    <scope>NUCLEOTIDE SEQUENCE</scope>
</reference>
<evidence type="ECO:0000313" key="16">
    <source>
        <dbReference type="Proteomes" id="UP000663842"/>
    </source>
</evidence>
<dbReference type="InterPro" id="IPR026055">
    <property type="entry name" value="FAR"/>
</dbReference>
<feature type="compositionally biased region" description="Basic and acidic residues" evidence="12">
    <location>
        <begin position="136"/>
        <end position="151"/>
    </location>
</feature>
<evidence type="ECO:0000256" key="12">
    <source>
        <dbReference type="SAM" id="MobiDB-lite"/>
    </source>
</evidence>
<dbReference type="AlphaFoldDB" id="A0A818X406"/>
<evidence type="ECO:0000256" key="10">
    <source>
        <dbReference type="PROSITE-ProRule" id="PRU00176"/>
    </source>
</evidence>
<evidence type="ECO:0000256" key="3">
    <source>
        <dbReference type="ARBA" id="ARBA00022516"/>
    </source>
</evidence>
<dbReference type="Pfam" id="PF00098">
    <property type="entry name" value="zf-CCHC"/>
    <property type="match status" value="1"/>
</dbReference>
<dbReference type="EC" id="1.2.1.84" evidence="11"/>
<dbReference type="PANTHER" id="PTHR11011">
    <property type="entry name" value="MALE STERILITY PROTEIN 2-RELATED"/>
    <property type="match status" value="1"/>
</dbReference>
<evidence type="ECO:0000256" key="9">
    <source>
        <dbReference type="PROSITE-ProRule" id="PRU00047"/>
    </source>
</evidence>
<feature type="transmembrane region" description="Helical" evidence="11">
    <location>
        <begin position="719"/>
        <end position="736"/>
    </location>
</feature>
<dbReference type="GO" id="GO:0035336">
    <property type="term" value="P:long-chain fatty-acyl-CoA metabolic process"/>
    <property type="evidence" value="ECO:0007669"/>
    <property type="project" value="TreeGrafter"/>
</dbReference>
<evidence type="ECO:0000256" key="8">
    <source>
        <dbReference type="ARBA" id="ARBA00052530"/>
    </source>
</evidence>
<accession>A0A818X406</accession>
<dbReference type="Gene3D" id="3.30.70.330">
    <property type="match status" value="1"/>
</dbReference>
<name>A0A818X406_9BILA</name>
<evidence type="ECO:0000256" key="1">
    <source>
        <dbReference type="ARBA" id="ARBA00004141"/>
    </source>
</evidence>
<sequence>MPRSRSRSRSSTPSTRRSRSPVSDHDSGNERPNEYRIHIAELPQGVHESEVRKVFQRYGTLLDVWVAGASCFAFVVYKEKEEAQKAIDQMDGRSFGSNRLKVTWARPRTRNRSQRYDPNMRCYKCGQRGHFSRDCERLMTEGRPSRRRDDNYGGYSSSNNRYSRSRSPRSPARLPAPTYFRHGMPMYPSYSRRYDDYMGGNYYPPAADRSNGHDYRGRDRERGTRLTPPSASGRYNRRLRVFFLVVIMSASTEASAIIEYFKRKSIFITGATGFIGKQLVEKLVRSCPDIEHIYLLVRPKRGHAVKDRVKELLSSPLFNTVREMYPNFDEKISALQGDILDPNFGLSPADENILIEQCQVVFHSAATVRFQEPLRLAIQMNVASVKKLLALCHKMKKLQSIVHVSTAYANCNRNDVAEMIYPPPIQPAKLLEASEWMDDHVFDALTNKIISDRPNTYTFTKALAEYILSQEAKDLPLSIIRPSIVGSSWREPIPGWVDNYNGPSGLVVATGKGMLRTMLGSNNAIADIVPVDVCVNMMICIAWYTAVKQPKNIPVYHCCTGHLGTLTWGKVAEYGLHHLATNSLENAISYPHLQFTENRFRYHYLRVLQEVIPAFILDCYMRVVGRKPMFIKLSDRIYKSVRTLDFFTSHSWLFPNDNSVFLQNQMNDIDQKIFCFDLKDLDWFQYWNNYCMGAKQYLLREDVSRTSKCMKRYKRLKRLQNVLYFTAIAFVIKSIFFKSFKFRRIFVILFRIMFFAISAIARKIGLQRE</sequence>
<evidence type="ECO:0000256" key="6">
    <source>
        <dbReference type="ARBA" id="ARBA00023098"/>
    </source>
</evidence>
<dbReference type="CDD" id="cd05236">
    <property type="entry name" value="FAR-N_SDR_e"/>
    <property type="match status" value="1"/>
</dbReference>
<dbReference type="SUPFAM" id="SSF54928">
    <property type="entry name" value="RNA-binding domain, RBD"/>
    <property type="match status" value="1"/>
</dbReference>
<keyword evidence="6 11" id="KW-0443">Lipid metabolism</keyword>
<dbReference type="SMART" id="SM00343">
    <property type="entry name" value="ZnF_C2HC"/>
    <property type="match status" value="1"/>
</dbReference>
<dbReference type="PROSITE" id="PS50102">
    <property type="entry name" value="RRM"/>
    <property type="match status" value="1"/>
</dbReference>
<dbReference type="InterPro" id="IPR033640">
    <property type="entry name" value="FAR_C"/>
</dbReference>
<dbReference type="InterPro" id="IPR012677">
    <property type="entry name" value="Nucleotide-bd_a/b_plait_sf"/>
</dbReference>
<gene>
    <name evidence="15" type="ORF">UXM345_LOCUS1081</name>
</gene>
<feature type="region of interest" description="Disordered" evidence="12">
    <location>
        <begin position="1"/>
        <end position="32"/>
    </location>
</feature>
<evidence type="ECO:0000256" key="5">
    <source>
        <dbReference type="ARBA" id="ARBA00022989"/>
    </source>
</evidence>
<feature type="transmembrane region" description="Helical" evidence="11">
    <location>
        <begin position="742"/>
        <end position="761"/>
    </location>
</feature>
<comment type="caution">
    <text evidence="15">The sequence shown here is derived from an EMBL/GenBank/DDBJ whole genome shotgun (WGS) entry which is preliminary data.</text>
</comment>
<evidence type="ECO:0000259" key="13">
    <source>
        <dbReference type="PROSITE" id="PS50102"/>
    </source>
</evidence>
<dbReference type="GO" id="GO:0016020">
    <property type="term" value="C:membrane"/>
    <property type="evidence" value="ECO:0007669"/>
    <property type="project" value="UniProtKB-SubCell"/>
</dbReference>
<keyword evidence="9" id="KW-0479">Metal-binding</keyword>
<dbReference type="InterPro" id="IPR013120">
    <property type="entry name" value="FAR_NAD-bd"/>
</dbReference>
<keyword evidence="9" id="KW-0863">Zinc-finger</keyword>
<organism evidence="15 16">
    <name type="scientific">Rotaria magnacalcarata</name>
    <dbReference type="NCBI Taxonomy" id="392030"/>
    <lineage>
        <taxon>Eukaryota</taxon>
        <taxon>Metazoa</taxon>
        <taxon>Spiralia</taxon>
        <taxon>Gnathifera</taxon>
        <taxon>Rotifera</taxon>
        <taxon>Eurotatoria</taxon>
        <taxon>Bdelloidea</taxon>
        <taxon>Philodinida</taxon>
        <taxon>Philodinidae</taxon>
        <taxon>Rotaria</taxon>
    </lineage>
</organism>
<keyword evidence="11" id="KW-0521">NADP</keyword>
<dbReference type="InterPro" id="IPR036291">
    <property type="entry name" value="NAD(P)-bd_dom_sf"/>
</dbReference>
<dbReference type="Proteomes" id="UP000663842">
    <property type="component" value="Unassembled WGS sequence"/>
</dbReference>
<dbReference type="Pfam" id="PF00076">
    <property type="entry name" value="RRM_1"/>
    <property type="match status" value="1"/>
</dbReference>
<evidence type="ECO:0000259" key="14">
    <source>
        <dbReference type="PROSITE" id="PS50158"/>
    </source>
</evidence>
<dbReference type="InterPro" id="IPR036875">
    <property type="entry name" value="Znf_CCHC_sf"/>
</dbReference>
<dbReference type="GO" id="GO:0003723">
    <property type="term" value="F:RNA binding"/>
    <property type="evidence" value="ECO:0007669"/>
    <property type="project" value="UniProtKB-UniRule"/>
</dbReference>
<dbReference type="InterPro" id="IPR000504">
    <property type="entry name" value="RRM_dom"/>
</dbReference>
<dbReference type="Pfam" id="PF03015">
    <property type="entry name" value="Sterile"/>
    <property type="match status" value="1"/>
</dbReference>
<dbReference type="GO" id="GO:0008270">
    <property type="term" value="F:zinc ion binding"/>
    <property type="evidence" value="ECO:0007669"/>
    <property type="project" value="UniProtKB-KW"/>
</dbReference>
<dbReference type="InterPro" id="IPR001878">
    <property type="entry name" value="Znf_CCHC"/>
</dbReference>
<dbReference type="GO" id="GO:0005777">
    <property type="term" value="C:peroxisome"/>
    <property type="evidence" value="ECO:0007669"/>
    <property type="project" value="TreeGrafter"/>
</dbReference>
<dbReference type="Gene3D" id="3.40.50.720">
    <property type="entry name" value="NAD(P)-binding Rossmann-like Domain"/>
    <property type="match status" value="1"/>
</dbReference>
<dbReference type="InterPro" id="IPR035979">
    <property type="entry name" value="RBD_domain_sf"/>
</dbReference>
<dbReference type="CDD" id="cd09071">
    <property type="entry name" value="FAR_C"/>
    <property type="match status" value="1"/>
</dbReference>
<comment type="catalytic activity">
    <reaction evidence="8 11">
        <text>a long-chain fatty acyl-CoA + 2 NADPH + 2 H(+) = a long-chain primary fatty alcohol + 2 NADP(+) + CoA</text>
        <dbReference type="Rhea" id="RHEA:52716"/>
        <dbReference type="ChEBI" id="CHEBI:15378"/>
        <dbReference type="ChEBI" id="CHEBI:57287"/>
        <dbReference type="ChEBI" id="CHEBI:57783"/>
        <dbReference type="ChEBI" id="CHEBI:58349"/>
        <dbReference type="ChEBI" id="CHEBI:77396"/>
        <dbReference type="ChEBI" id="CHEBI:83139"/>
        <dbReference type="EC" id="1.2.1.84"/>
    </reaction>
</comment>
<keyword evidence="11" id="KW-0560">Oxidoreductase</keyword>
<dbReference type="FunFam" id="3.40.50.720:FF:000143">
    <property type="entry name" value="Fatty acyl-CoA reductase"/>
    <property type="match status" value="1"/>
</dbReference>
<protein>
    <recommendedName>
        <fullName evidence="11">Fatty acyl-CoA reductase</fullName>
        <ecNumber evidence="11">1.2.1.84</ecNumber>
    </recommendedName>
</protein>
<dbReference type="SMART" id="SM00360">
    <property type="entry name" value="RRM"/>
    <property type="match status" value="1"/>
</dbReference>
<evidence type="ECO:0000256" key="4">
    <source>
        <dbReference type="ARBA" id="ARBA00022692"/>
    </source>
</evidence>
<dbReference type="PANTHER" id="PTHR11011:SF45">
    <property type="entry name" value="FATTY ACYL-COA REDUCTASE CG8306-RELATED"/>
    <property type="match status" value="1"/>
</dbReference>
<evidence type="ECO:0000256" key="7">
    <source>
        <dbReference type="ARBA" id="ARBA00023136"/>
    </source>
</evidence>
<feature type="domain" description="CCHC-type" evidence="14">
    <location>
        <begin position="121"/>
        <end position="137"/>
    </location>
</feature>
<feature type="compositionally biased region" description="Basic and acidic residues" evidence="12">
    <location>
        <begin position="210"/>
        <end position="224"/>
    </location>
</feature>
<dbReference type="SUPFAM" id="SSF51735">
    <property type="entry name" value="NAD(P)-binding Rossmann-fold domains"/>
    <property type="match status" value="1"/>
</dbReference>
<dbReference type="GO" id="GO:0080019">
    <property type="term" value="F:alcohol-forming very long-chain fatty acyl-CoA reductase activity"/>
    <property type="evidence" value="ECO:0007669"/>
    <property type="project" value="InterPro"/>
</dbReference>
<feature type="domain" description="RRM" evidence="13">
    <location>
        <begin position="35"/>
        <end position="107"/>
    </location>
</feature>
<keyword evidence="9" id="KW-0862">Zinc</keyword>
<dbReference type="Pfam" id="PF07993">
    <property type="entry name" value="NAD_binding_4"/>
    <property type="match status" value="1"/>
</dbReference>
<keyword evidence="4 11" id="KW-0812">Transmembrane</keyword>